<organism evidence="1 2">
    <name type="scientific">Litoribrevibacter euphylliae</name>
    <dbReference type="NCBI Taxonomy" id="1834034"/>
    <lineage>
        <taxon>Bacteria</taxon>
        <taxon>Pseudomonadati</taxon>
        <taxon>Pseudomonadota</taxon>
        <taxon>Gammaproteobacteria</taxon>
        <taxon>Oceanospirillales</taxon>
        <taxon>Oceanospirillaceae</taxon>
        <taxon>Litoribrevibacter</taxon>
    </lineage>
</organism>
<dbReference type="Gene3D" id="3.30.420.10">
    <property type="entry name" value="Ribonuclease H-like superfamily/Ribonuclease H"/>
    <property type="match status" value="1"/>
</dbReference>
<dbReference type="InterPro" id="IPR036397">
    <property type="entry name" value="RNaseH_sf"/>
</dbReference>
<name>A0ABV7H6R0_9GAMM</name>
<evidence type="ECO:0000313" key="2">
    <source>
        <dbReference type="Proteomes" id="UP001595476"/>
    </source>
</evidence>
<protein>
    <submittedName>
        <fullName evidence="1">Uncharacterized protein</fullName>
    </submittedName>
</protein>
<sequence length="155" mass="17655">MDFEASGLSKESYPIEVGLTNGESSFSALIKPMGHWTHWDKNAERVHTLDQSKLTSDGIKATTVANILNAILEGTTVFCDSIEWDGFWLNVLFSDTAIHRRFEISDIKELLIEDEKLERYLERKAYIEQSPQHISHRALNDANVIHSSLLHAIHH</sequence>
<dbReference type="SUPFAM" id="SSF53098">
    <property type="entry name" value="Ribonuclease H-like"/>
    <property type="match status" value="1"/>
</dbReference>
<proteinExistence type="predicted"/>
<reference evidence="2" key="1">
    <citation type="journal article" date="2019" name="Int. J. Syst. Evol. Microbiol.">
        <title>The Global Catalogue of Microorganisms (GCM) 10K type strain sequencing project: providing services to taxonomists for standard genome sequencing and annotation.</title>
        <authorList>
            <consortium name="The Broad Institute Genomics Platform"/>
            <consortium name="The Broad Institute Genome Sequencing Center for Infectious Disease"/>
            <person name="Wu L."/>
            <person name="Ma J."/>
        </authorList>
    </citation>
    <scope>NUCLEOTIDE SEQUENCE [LARGE SCALE GENOMIC DNA]</scope>
    <source>
        <strain evidence="2">KCTC 52438</strain>
    </source>
</reference>
<dbReference type="InterPro" id="IPR012337">
    <property type="entry name" value="RNaseH-like_sf"/>
</dbReference>
<evidence type="ECO:0000313" key="1">
    <source>
        <dbReference type="EMBL" id="MFC3149445.1"/>
    </source>
</evidence>
<keyword evidence="2" id="KW-1185">Reference proteome</keyword>
<dbReference type="EMBL" id="JBHRSZ010000001">
    <property type="protein sequence ID" value="MFC3149445.1"/>
    <property type="molecule type" value="Genomic_DNA"/>
</dbReference>
<accession>A0ABV7H6R0</accession>
<comment type="caution">
    <text evidence="1">The sequence shown here is derived from an EMBL/GenBank/DDBJ whole genome shotgun (WGS) entry which is preliminary data.</text>
</comment>
<dbReference type="RefSeq" id="WP_386714388.1">
    <property type="nucleotide sequence ID" value="NZ_JBHRSZ010000001.1"/>
</dbReference>
<gene>
    <name evidence="1" type="ORF">ACFOEK_00215</name>
</gene>
<dbReference type="Proteomes" id="UP001595476">
    <property type="component" value="Unassembled WGS sequence"/>
</dbReference>